<organism evidence="14 15">
    <name type="scientific">Lottia gigantea</name>
    <name type="common">Giant owl limpet</name>
    <dbReference type="NCBI Taxonomy" id="225164"/>
    <lineage>
        <taxon>Eukaryota</taxon>
        <taxon>Metazoa</taxon>
        <taxon>Spiralia</taxon>
        <taxon>Lophotrochozoa</taxon>
        <taxon>Mollusca</taxon>
        <taxon>Gastropoda</taxon>
        <taxon>Patellogastropoda</taxon>
        <taxon>Lottioidea</taxon>
        <taxon>Lottiidae</taxon>
        <taxon>Lottia</taxon>
    </lineage>
</organism>
<keyword evidence="8" id="KW-0175">Coiled coil</keyword>
<evidence type="ECO:0000256" key="3">
    <source>
        <dbReference type="ARBA" id="ARBA00006793"/>
    </source>
</evidence>
<dbReference type="SUPFAM" id="SSF52540">
    <property type="entry name" value="P-loop containing nucleoside triphosphate hydrolases"/>
    <property type="match status" value="1"/>
</dbReference>
<dbReference type="GO" id="GO:0003697">
    <property type="term" value="F:single-stranded DNA binding"/>
    <property type="evidence" value="ECO:0007669"/>
    <property type="project" value="TreeGrafter"/>
</dbReference>
<dbReference type="RefSeq" id="XP_009046007.1">
    <property type="nucleotide sequence ID" value="XM_009047759.1"/>
</dbReference>
<evidence type="ECO:0000256" key="5">
    <source>
        <dbReference type="ARBA" id="ARBA00022741"/>
    </source>
</evidence>
<evidence type="ECO:0000256" key="9">
    <source>
        <dbReference type="ARBA" id="ARBA00023172"/>
    </source>
</evidence>
<dbReference type="CTD" id="20233923"/>
<evidence type="ECO:0000256" key="1">
    <source>
        <dbReference type="ARBA" id="ARBA00004123"/>
    </source>
</evidence>
<feature type="domain" description="Rad50/SbcC-type AAA" evidence="13">
    <location>
        <begin position="7"/>
        <end position="270"/>
    </location>
</feature>
<dbReference type="EMBL" id="KB200049">
    <property type="protein sequence ID" value="ESP03334.1"/>
    <property type="molecule type" value="Genomic_DNA"/>
</dbReference>
<dbReference type="GO" id="GO:0016887">
    <property type="term" value="F:ATP hydrolysis activity"/>
    <property type="evidence" value="ECO:0007669"/>
    <property type="project" value="InterPro"/>
</dbReference>
<dbReference type="PANTHER" id="PTHR19306">
    <property type="entry name" value="STRUCTURAL MAINTENANCE OF CHROMOSOMES 5,6 SMC5, SMC6"/>
    <property type="match status" value="1"/>
</dbReference>
<dbReference type="GeneID" id="20233923"/>
<reference evidence="14 15" key="1">
    <citation type="journal article" date="2013" name="Nature">
        <title>Insights into bilaterian evolution from three spiralian genomes.</title>
        <authorList>
            <person name="Simakov O."/>
            <person name="Marletaz F."/>
            <person name="Cho S.J."/>
            <person name="Edsinger-Gonzales E."/>
            <person name="Havlak P."/>
            <person name="Hellsten U."/>
            <person name="Kuo D.H."/>
            <person name="Larsson T."/>
            <person name="Lv J."/>
            <person name="Arendt D."/>
            <person name="Savage R."/>
            <person name="Osoegawa K."/>
            <person name="de Jong P."/>
            <person name="Grimwood J."/>
            <person name="Chapman J.A."/>
            <person name="Shapiro H."/>
            <person name="Aerts A."/>
            <person name="Otillar R.P."/>
            <person name="Terry A.Y."/>
            <person name="Boore J.L."/>
            <person name="Grigoriev I.V."/>
            <person name="Lindberg D.R."/>
            <person name="Seaver E.C."/>
            <person name="Weisblat D.A."/>
            <person name="Putnam N.H."/>
            <person name="Rokhsar D.S."/>
        </authorList>
    </citation>
    <scope>NUCLEOTIDE SEQUENCE [LARGE SCALE GENOMIC DNA]</scope>
</reference>
<evidence type="ECO:0000256" key="12">
    <source>
        <dbReference type="ARBA" id="ARBA00069480"/>
    </source>
</evidence>
<dbReference type="GO" id="GO:0000724">
    <property type="term" value="P:double-strand break repair via homologous recombination"/>
    <property type="evidence" value="ECO:0007669"/>
    <property type="project" value="TreeGrafter"/>
</dbReference>
<evidence type="ECO:0000256" key="4">
    <source>
        <dbReference type="ARBA" id="ARBA00022454"/>
    </source>
</evidence>
<dbReference type="GO" id="GO:0005524">
    <property type="term" value="F:ATP binding"/>
    <property type="evidence" value="ECO:0007669"/>
    <property type="project" value="UniProtKB-KW"/>
</dbReference>
<keyword evidence="4" id="KW-0158">Chromosome</keyword>
<dbReference type="HOGENOM" id="CLU_054502_1_0_1"/>
<evidence type="ECO:0000256" key="11">
    <source>
        <dbReference type="ARBA" id="ARBA00023242"/>
    </source>
</evidence>
<dbReference type="InterPro" id="IPR038729">
    <property type="entry name" value="Rad50/SbcC_AAA"/>
</dbReference>
<dbReference type="Gene3D" id="3.40.50.300">
    <property type="entry name" value="P-loop containing nucleotide triphosphate hydrolases"/>
    <property type="match status" value="1"/>
</dbReference>
<sequence length="301" mass="34449">EVGIIEKVSVKNFMCHSRLDVNFGPHVNFVVGRNGSGKSAVVTAVVVGLGGKASVTSRGNAIKSFIKHGKQRAEIEIKLRNRGLDAFKPDLYGDTIVVQRKFSTEGGSKYELRNKDGKLVSDKREELAHILDQFNIQVDNPVAILNQDTSRNFLNSKSPQDKYKFFLKATQLEQMKKDYATADQQKTITNDIILQKTKTLPILEKEVLKWEQRFKAFNALDMLKERVKQLKNELAWSIVCDKEKGLDPINKKIKEEEAKLPKLKHKTEQIKVRHHLNLRNKANNLCSQRILSTSWSLTFWY</sequence>
<dbReference type="FunFam" id="3.40.50.300:FF:000959">
    <property type="entry name" value="structural maintenance of chromosomes protein 6"/>
    <property type="match status" value="1"/>
</dbReference>
<dbReference type="OMA" id="WRINGES"/>
<evidence type="ECO:0000259" key="13">
    <source>
        <dbReference type="Pfam" id="PF13476"/>
    </source>
</evidence>
<accession>V4AH43</accession>
<protein>
    <recommendedName>
        <fullName evidence="12">Structural maintenance of chromosomes protein 6</fullName>
    </recommendedName>
</protein>
<dbReference type="Proteomes" id="UP000030746">
    <property type="component" value="Unassembled WGS sequence"/>
</dbReference>
<gene>
    <name evidence="14" type="ORF">LOTGIDRAFT_137540</name>
</gene>
<dbReference type="InterPro" id="IPR027417">
    <property type="entry name" value="P-loop_NTPase"/>
</dbReference>
<keyword evidence="11" id="KW-0539">Nucleus</keyword>
<dbReference type="AlphaFoldDB" id="V4AH43"/>
<proteinExistence type="inferred from homology"/>
<keyword evidence="9" id="KW-0233">DNA recombination</keyword>
<evidence type="ECO:0000256" key="2">
    <source>
        <dbReference type="ARBA" id="ARBA00004286"/>
    </source>
</evidence>
<dbReference type="GO" id="GO:0035861">
    <property type="term" value="C:site of double-strand break"/>
    <property type="evidence" value="ECO:0007669"/>
    <property type="project" value="TreeGrafter"/>
</dbReference>
<keyword evidence="5" id="KW-0547">Nucleotide-binding</keyword>
<comment type="similarity">
    <text evidence="3">Belongs to the SMC family. SMC6 subfamily.</text>
</comment>
<dbReference type="OrthoDB" id="10072614at2759"/>
<dbReference type="STRING" id="225164.V4AH43"/>
<feature type="non-terminal residue" evidence="14">
    <location>
        <position position="1"/>
    </location>
</feature>
<evidence type="ECO:0000313" key="14">
    <source>
        <dbReference type="EMBL" id="ESP03334.1"/>
    </source>
</evidence>
<evidence type="ECO:0000256" key="7">
    <source>
        <dbReference type="ARBA" id="ARBA00022840"/>
    </source>
</evidence>
<keyword evidence="10" id="KW-0234">DNA repair</keyword>
<comment type="subcellular location">
    <subcellularLocation>
        <location evidence="2">Chromosome</location>
    </subcellularLocation>
    <subcellularLocation>
        <location evidence="1">Nucleus</location>
    </subcellularLocation>
</comment>
<name>V4AH43_LOTGI</name>
<dbReference type="KEGG" id="lgi:LOTGIDRAFT_137540"/>
<dbReference type="PANTHER" id="PTHR19306:SF6">
    <property type="entry name" value="STRUCTURAL MAINTENANCE OF CHROMOSOMES PROTEIN 6"/>
    <property type="match status" value="1"/>
</dbReference>
<evidence type="ECO:0000256" key="6">
    <source>
        <dbReference type="ARBA" id="ARBA00022763"/>
    </source>
</evidence>
<dbReference type="Pfam" id="PF13476">
    <property type="entry name" value="AAA_23"/>
    <property type="match status" value="1"/>
</dbReference>
<dbReference type="GO" id="GO:0030915">
    <property type="term" value="C:Smc5-Smc6 complex"/>
    <property type="evidence" value="ECO:0007669"/>
    <property type="project" value="TreeGrafter"/>
</dbReference>
<keyword evidence="7" id="KW-0067">ATP-binding</keyword>
<dbReference type="GO" id="GO:0005634">
    <property type="term" value="C:nucleus"/>
    <property type="evidence" value="ECO:0007669"/>
    <property type="project" value="UniProtKB-SubCell"/>
</dbReference>
<keyword evidence="15" id="KW-1185">Reference proteome</keyword>
<evidence type="ECO:0000256" key="10">
    <source>
        <dbReference type="ARBA" id="ARBA00023204"/>
    </source>
</evidence>
<evidence type="ECO:0000256" key="8">
    <source>
        <dbReference type="ARBA" id="ARBA00023054"/>
    </source>
</evidence>
<dbReference type="GO" id="GO:0003684">
    <property type="term" value="F:damaged DNA binding"/>
    <property type="evidence" value="ECO:0007669"/>
    <property type="project" value="TreeGrafter"/>
</dbReference>
<keyword evidence="6" id="KW-0227">DNA damage</keyword>
<evidence type="ECO:0000313" key="15">
    <source>
        <dbReference type="Proteomes" id="UP000030746"/>
    </source>
</evidence>